<dbReference type="Pfam" id="PF02902">
    <property type="entry name" value="Peptidase_C48"/>
    <property type="match status" value="1"/>
</dbReference>
<dbReference type="PANTHER" id="PTHR46468:SF1">
    <property type="entry name" value="SENTRIN-SPECIFIC PROTEASE 8"/>
    <property type="match status" value="1"/>
</dbReference>
<proteinExistence type="predicted"/>
<dbReference type="GO" id="GO:0006508">
    <property type="term" value="P:proteolysis"/>
    <property type="evidence" value="ECO:0007669"/>
    <property type="project" value="UniProtKB-KW"/>
</dbReference>
<dbReference type="PANTHER" id="PTHR46468">
    <property type="entry name" value="SENTRIN-SPECIFIC PROTEASE 8"/>
    <property type="match status" value="1"/>
</dbReference>
<dbReference type="GO" id="GO:0008234">
    <property type="term" value="F:cysteine-type peptidase activity"/>
    <property type="evidence" value="ECO:0007669"/>
    <property type="project" value="UniProtKB-KW"/>
</dbReference>
<evidence type="ECO:0000259" key="4">
    <source>
        <dbReference type="PROSITE" id="PS50600"/>
    </source>
</evidence>
<keyword evidence="6" id="KW-1185">Reference proteome</keyword>
<evidence type="ECO:0000256" key="2">
    <source>
        <dbReference type="ARBA" id="ARBA00022801"/>
    </source>
</evidence>
<dbReference type="Proteomes" id="UP000688137">
    <property type="component" value="Unassembled WGS sequence"/>
</dbReference>
<evidence type="ECO:0000256" key="3">
    <source>
        <dbReference type="ARBA" id="ARBA00022807"/>
    </source>
</evidence>
<keyword evidence="2" id="KW-0378">Hydrolase</keyword>
<dbReference type="GO" id="GO:0000338">
    <property type="term" value="P:protein deneddylation"/>
    <property type="evidence" value="ECO:0007669"/>
    <property type="project" value="TreeGrafter"/>
</dbReference>
<accession>A0A8S1NW32</accession>
<dbReference type="InterPro" id="IPR003653">
    <property type="entry name" value="Peptidase_C48_C"/>
</dbReference>
<evidence type="ECO:0000256" key="1">
    <source>
        <dbReference type="ARBA" id="ARBA00022670"/>
    </source>
</evidence>
<protein>
    <recommendedName>
        <fullName evidence="4">Ubiquitin-like protease family profile domain-containing protein</fullName>
    </recommendedName>
</protein>
<keyword evidence="1" id="KW-0645">Protease</keyword>
<evidence type="ECO:0000313" key="5">
    <source>
        <dbReference type="EMBL" id="CAD8093695.1"/>
    </source>
</evidence>
<dbReference type="AlphaFoldDB" id="A0A8S1NW32"/>
<sequence length="443" mass="53306">MGCILDLFGLRVKDKPKENQKLTLSTQSYQKNIKDESKKIHKQRIQRIKKRKIKRKLIILQKNKDCWTEDYKKFNYDLIKNIKGKYNNLLLFKNIQFYYSQIIRKTKDSLNQDINIYKIEGFIYLTEYDKNWNPKFKLQKGLFLINLKQRKFLLNGQGEEYQGKSTFIKYIGNFKNGEYISEPNNTINIENNNQQTKRNNQKITITDMTTGIQYNTEHHNRKQQVQVQNFWCKYNQLISNNDLNLLKNQRWINSSIIDSYVLKLNLESDNQYFDLKFQERQKIKRILFLPTSLTTNLGENFDKQKATYLLEQELLEYSQMDLEITRIYQKFGFPINKNFHWYFLFVDAEAGLVQIFNSTSYSNDFFTHNQYLIDTLADVLKINIKLQQIHQESGQQINSYSCGYHVCNFMKFCQEQQFTNNQQQYQYDEKNIIQTLEKIIDKD</sequence>
<evidence type="ECO:0000313" key="6">
    <source>
        <dbReference type="Proteomes" id="UP000688137"/>
    </source>
</evidence>
<organism evidence="5 6">
    <name type="scientific">Paramecium primaurelia</name>
    <dbReference type="NCBI Taxonomy" id="5886"/>
    <lineage>
        <taxon>Eukaryota</taxon>
        <taxon>Sar</taxon>
        <taxon>Alveolata</taxon>
        <taxon>Ciliophora</taxon>
        <taxon>Intramacronucleata</taxon>
        <taxon>Oligohymenophorea</taxon>
        <taxon>Peniculida</taxon>
        <taxon>Parameciidae</taxon>
        <taxon>Paramecium</taxon>
    </lineage>
</organism>
<dbReference type="EMBL" id="CAJJDM010000097">
    <property type="protein sequence ID" value="CAD8093695.1"/>
    <property type="molecule type" value="Genomic_DNA"/>
</dbReference>
<name>A0A8S1NW32_PARPR</name>
<dbReference type="GO" id="GO:0019784">
    <property type="term" value="F:deNEDDylase activity"/>
    <property type="evidence" value="ECO:0007669"/>
    <property type="project" value="InterPro"/>
</dbReference>
<feature type="domain" description="Ubiquitin-like protease family profile" evidence="4">
    <location>
        <begin position="236"/>
        <end position="413"/>
    </location>
</feature>
<comment type="caution">
    <text evidence="5">The sequence shown here is derived from an EMBL/GenBank/DDBJ whole genome shotgun (WGS) entry which is preliminary data.</text>
</comment>
<dbReference type="PROSITE" id="PS50600">
    <property type="entry name" value="ULP_PROTEASE"/>
    <property type="match status" value="1"/>
</dbReference>
<dbReference type="InterPro" id="IPR044613">
    <property type="entry name" value="Nep1/2-like"/>
</dbReference>
<gene>
    <name evidence="5" type="ORF">PPRIM_AZ9-3.1.T0940009</name>
</gene>
<reference evidence="5" key="1">
    <citation type="submission" date="2021-01" db="EMBL/GenBank/DDBJ databases">
        <authorList>
            <consortium name="Genoscope - CEA"/>
            <person name="William W."/>
        </authorList>
    </citation>
    <scope>NUCLEOTIDE SEQUENCE</scope>
</reference>
<keyword evidence="3" id="KW-0788">Thiol protease</keyword>